<organism evidence="2 3">
    <name type="scientific">Xanthomonas vesicatoria ATCC 35937</name>
    <dbReference type="NCBI Taxonomy" id="925775"/>
    <lineage>
        <taxon>Bacteria</taxon>
        <taxon>Pseudomonadati</taxon>
        <taxon>Pseudomonadota</taxon>
        <taxon>Gammaproteobacteria</taxon>
        <taxon>Lysobacterales</taxon>
        <taxon>Lysobacteraceae</taxon>
        <taxon>Xanthomonas</taxon>
    </lineage>
</organism>
<reference evidence="2 3" key="1">
    <citation type="journal article" date="2011" name="BMC Genomics">
        <title>Comparative genomics reveals diversity among xanthomonads infecting tomato and pepper.</title>
        <authorList>
            <person name="Potnis N."/>
            <person name="Krasileva K."/>
            <person name="Chow V."/>
            <person name="Almeida N.F."/>
            <person name="Patil P.B."/>
            <person name="Ryan R.P."/>
            <person name="Sharlach M."/>
            <person name="Behlau F."/>
            <person name="Dow J.M."/>
            <person name="Momol M.T."/>
            <person name="White F.F."/>
            <person name="Preston J.F."/>
            <person name="Vinatzer B.A."/>
            <person name="Koebnik R."/>
            <person name="Setubal J.C."/>
            <person name="Norman D.J."/>
            <person name="Staskawicz B.J."/>
            <person name="Jones J.B."/>
        </authorList>
    </citation>
    <scope>NUCLEOTIDE SEQUENCE [LARGE SCALE GENOMIC DNA]</scope>
    <source>
        <strain evidence="2 3">ATCC 35937</strain>
    </source>
</reference>
<protein>
    <submittedName>
        <fullName evidence="2">Uncharacterized protein</fullName>
    </submittedName>
</protein>
<feature type="compositionally biased region" description="Basic and acidic residues" evidence="1">
    <location>
        <begin position="35"/>
        <end position="44"/>
    </location>
</feature>
<dbReference type="EMBL" id="AEQV01000040">
    <property type="protein sequence ID" value="EGD10168.1"/>
    <property type="molecule type" value="Genomic_DNA"/>
</dbReference>
<evidence type="ECO:0000313" key="2">
    <source>
        <dbReference type="EMBL" id="EGD10168.1"/>
    </source>
</evidence>
<dbReference type="AlphaFoldDB" id="F0BBN6"/>
<comment type="caution">
    <text evidence="2">The sequence shown here is derived from an EMBL/GenBank/DDBJ whole genome shotgun (WGS) entry which is preliminary data.</text>
</comment>
<proteinExistence type="predicted"/>
<evidence type="ECO:0000313" key="3">
    <source>
        <dbReference type="Proteomes" id="UP000003299"/>
    </source>
</evidence>
<gene>
    <name evidence="2" type="ORF">XVE_1508</name>
</gene>
<name>F0BBN6_9XANT</name>
<sequence length="44" mass="4400">MHQRVALSPTAPNVRGAPVCASGGKTHGAAAPGHTGHDDHALFT</sequence>
<accession>F0BBN6</accession>
<dbReference type="Proteomes" id="UP000003299">
    <property type="component" value="Unassembled WGS sequence"/>
</dbReference>
<evidence type="ECO:0000256" key="1">
    <source>
        <dbReference type="SAM" id="MobiDB-lite"/>
    </source>
</evidence>
<feature type="region of interest" description="Disordered" evidence="1">
    <location>
        <begin position="1"/>
        <end position="44"/>
    </location>
</feature>